<keyword evidence="5" id="KW-1185">Reference proteome</keyword>
<reference evidence="2" key="1">
    <citation type="submission" date="2023-06" db="EMBL/GenBank/DDBJ databases">
        <authorList>
            <person name="Kurt Z."/>
        </authorList>
    </citation>
    <scope>NUCLEOTIDE SEQUENCE</scope>
</reference>
<keyword evidence="1" id="KW-0812">Transmembrane</keyword>
<dbReference type="EMBL" id="CAXDID020000028">
    <property type="protein sequence ID" value="CAL5992125.1"/>
    <property type="molecule type" value="Genomic_DNA"/>
</dbReference>
<evidence type="ECO:0000256" key="1">
    <source>
        <dbReference type="SAM" id="Phobius"/>
    </source>
</evidence>
<accession>A0AA86NYJ3</accession>
<comment type="caution">
    <text evidence="2">The sequence shown here is derived from an EMBL/GenBank/DDBJ whole genome shotgun (WGS) entry which is preliminary data.</text>
</comment>
<dbReference type="EMBL" id="CATOUU010000380">
    <property type="protein sequence ID" value="CAI9927126.1"/>
    <property type="molecule type" value="Genomic_DNA"/>
</dbReference>
<organism evidence="2">
    <name type="scientific">Hexamita inflata</name>
    <dbReference type="NCBI Taxonomy" id="28002"/>
    <lineage>
        <taxon>Eukaryota</taxon>
        <taxon>Metamonada</taxon>
        <taxon>Diplomonadida</taxon>
        <taxon>Hexamitidae</taxon>
        <taxon>Hexamitinae</taxon>
        <taxon>Hexamita</taxon>
    </lineage>
</organism>
<evidence type="ECO:0000313" key="2">
    <source>
        <dbReference type="EMBL" id="CAI9927126.1"/>
    </source>
</evidence>
<dbReference type="Proteomes" id="UP001642409">
    <property type="component" value="Unassembled WGS sequence"/>
</dbReference>
<keyword evidence="1" id="KW-0472">Membrane</keyword>
<evidence type="ECO:0000313" key="5">
    <source>
        <dbReference type="Proteomes" id="UP001642409"/>
    </source>
</evidence>
<protein>
    <submittedName>
        <fullName evidence="3">Hypothetical_protein</fullName>
    </submittedName>
</protein>
<evidence type="ECO:0000313" key="3">
    <source>
        <dbReference type="EMBL" id="CAL5971992.1"/>
    </source>
</evidence>
<keyword evidence="1" id="KW-1133">Transmembrane helix</keyword>
<proteinExistence type="predicted"/>
<dbReference type="AlphaFoldDB" id="A0AA86NYJ3"/>
<gene>
    <name evidence="4" type="ORF">HINF_LOCUS12429</name>
    <name evidence="2" type="ORF">HINF_LOCUS14771</name>
    <name evidence="3" type="ORF">HINF_LOCUS1682</name>
</gene>
<evidence type="ECO:0000313" key="4">
    <source>
        <dbReference type="EMBL" id="CAL5992125.1"/>
    </source>
</evidence>
<reference evidence="3 5" key="2">
    <citation type="submission" date="2024-07" db="EMBL/GenBank/DDBJ databases">
        <authorList>
            <person name="Akdeniz Z."/>
        </authorList>
    </citation>
    <scope>NUCLEOTIDE SEQUENCE [LARGE SCALE GENOMIC DNA]</scope>
</reference>
<feature type="transmembrane region" description="Helical" evidence="1">
    <location>
        <begin position="173"/>
        <end position="196"/>
    </location>
</feature>
<sequence>MTDELKTLYSNIMQDIERASRSIIDKQLDPQQALDLIKLSEKSLLQFGAKARVFTGPEGQIYQKQFQEMRQKLQITKTQLTQLQMNSIDASLVADMNNQAVLSQKQDNLKIMQQTAVDGMQTANNLAGDINEEVVDQNEKIASMAQTNERINKGLKKGINLADLIKCTEVKHMYAQAILIAFMLAFSIAAIVVRLVL</sequence>
<name>A0AA86NYJ3_9EUKA</name>
<dbReference type="EMBL" id="CAXDID020000003">
    <property type="protein sequence ID" value="CAL5971992.1"/>
    <property type="molecule type" value="Genomic_DNA"/>
</dbReference>